<evidence type="ECO:0000313" key="2">
    <source>
        <dbReference type="EMBL" id="KAL3531047.1"/>
    </source>
</evidence>
<feature type="region of interest" description="Disordered" evidence="1">
    <location>
        <begin position="167"/>
        <end position="215"/>
    </location>
</feature>
<name>A0ABD3AIQ9_9GENT</name>
<dbReference type="AlphaFoldDB" id="A0ABD3AIQ9"/>
<feature type="compositionally biased region" description="Polar residues" evidence="1">
    <location>
        <begin position="203"/>
        <end position="215"/>
    </location>
</feature>
<organism evidence="2 3">
    <name type="scientific">Cinchona calisaya</name>
    <dbReference type="NCBI Taxonomy" id="153742"/>
    <lineage>
        <taxon>Eukaryota</taxon>
        <taxon>Viridiplantae</taxon>
        <taxon>Streptophyta</taxon>
        <taxon>Embryophyta</taxon>
        <taxon>Tracheophyta</taxon>
        <taxon>Spermatophyta</taxon>
        <taxon>Magnoliopsida</taxon>
        <taxon>eudicotyledons</taxon>
        <taxon>Gunneridae</taxon>
        <taxon>Pentapetalae</taxon>
        <taxon>asterids</taxon>
        <taxon>lamiids</taxon>
        <taxon>Gentianales</taxon>
        <taxon>Rubiaceae</taxon>
        <taxon>Cinchonoideae</taxon>
        <taxon>Cinchoneae</taxon>
        <taxon>Cinchona</taxon>
    </lineage>
</organism>
<comment type="caution">
    <text evidence="2">The sequence shown here is derived from an EMBL/GenBank/DDBJ whole genome shotgun (WGS) entry which is preliminary data.</text>
</comment>
<proteinExistence type="predicted"/>
<gene>
    <name evidence="2" type="ORF">ACH5RR_010369</name>
</gene>
<reference evidence="2 3" key="1">
    <citation type="submission" date="2024-11" db="EMBL/GenBank/DDBJ databases">
        <title>A near-complete genome assembly of Cinchona calisaya.</title>
        <authorList>
            <person name="Lian D.C."/>
            <person name="Zhao X.W."/>
            <person name="Wei L."/>
        </authorList>
    </citation>
    <scope>NUCLEOTIDE SEQUENCE [LARGE SCALE GENOMIC DNA]</scope>
    <source>
        <tissue evidence="2">Nenye</tissue>
    </source>
</reference>
<dbReference type="Proteomes" id="UP001630127">
    <property type="component" value="Unassembled WGS sequence"/>
</dbReference>
<evidence type="ECO:0000256" key="1">
    <source>
        <dbReference type="SAM" id="MobiDB-lite"/>
    </source>
</evidence>
<evidence type="ECO:0000313" key="3">
    <source>
        <dbReference type="Proteomes" id="UP001630127"/>
    </source>
</evidence>
<keyword evidence="3" id="KW-1185">Reference proteome</keyword>
<accession>A0ABD3AIQ9</accession>
<dbReference type="EMBL" id="JBJUIK010000004">
    <property type="protein sequence ID" value="KAL3531047.1"/>
    <property type="molecule type" value="Genomic_DNA"/>
</dbReference>
<dbReference type="PANTHER" id="PTHR33132:SF135">
    <property type="entry name" value="OS02G0799700 PROTEIN"/>
    <property type="match status" value="1"/>
</dbReference>
<feature type="compositionally biased region" description="Polar residues" evidence="1">
    <location>
        <begin position="172"/>
        <end position="192"/>
    </location>
</feature>
<sequence>MKTPSHYCVPFSHQSNILGICLKKQNPNINRFSNPIMYLISNKLLLYIYITKKQQEERVEESAFDFVFVFILLLIQMGAAAELQTGKDDQHHNMSISNIWFNIRKRAGGVDNKASENGGGGDASKKKKQLCVCAPTTHAGSFRCRLHRTTTAHSPLPSLPRLSKSVRAVGTATATASQPIPTPLQRNQQFSETHQDAAEPSILSGTTIPAPNQPY</sequence>
<dbReference type="PANTHER" id="PTHR33132">
    <property type="entry name" value="OSJNBB0118P14.9 PROTEIN"/>
    <property type="match status" value="1"/>
</dbReference>
<protein>
    <submittedName>
        <fullName evidence="2">Uncharacterized protein</fullName>
    </submittedName>
</protein>